<evidence type="ECO:0000313" key="9">
    <source>
        <dbReference type="EMBL" id="CUO48815.1"/>
    </source>
</evidence>
<feature type="transmembrane region" description="Helical" evidence="6">
    <location>
        <begin position="460"/>
        <end position="481"/>
    </location>
</feature>
<feature type="transmembrane region" description="Helical" evidence="6">
    <location>
        <begin position="311"/>
        <end position="329"/>
    </location>
</feature>
<dbReference type="Proteomes" id="UP000724058">
    <property type="component" value="Unassembled WGS sequence"/>
</dbReference>
<evidence type="ECO:0000256" key="6">
    <source>
        <dbReference type="SAM" id="Phobius"/>
    </source>
</evidence>
<evidence type="ECO:0000313" key="10">
    <source>
        <dbReference type="EMBL" id="MZK11698.1"/>
    </source>
</evidence>
<dbReference type="Proteomes" id="UP000095597">
    <property type="component" value="Unassembled WGS sequence"/>
</dbReference>
<dbReference type="EMBL" id="CYXO01000022">
    <property type="protein sequence ID" value="CUN23613.1"/>
    <property type="molecule type" value="Genomic_DNA"/>
</dbReference>
<dbReference type="PANTHER" id="PTHR42948">
    <property type="entry name" value="TRANSPORTER"/>
    <property type="match status" value="1"/>
</dbReference>
<evidence type="ECO:0000313" key="17">
    <source>
        <dbReference type="Proteomes" id="UP000449249"/>
    </source>
</evidence>
<dbReference type="EMBL" id="WWSH01000020">
    <property type="protein sequence ID" value="MZK11698.1"/>
    <property type="molecule type" value="Genomic_DNA"/>
</dbReference>
<feature type="transmembrane region" description="Helical" evidence="6">
    <location>
        <begin position="43"/>
        <end position="64"/>
    </location>
</feature>
<evidence type="ECO:0000313" key="12">
    <source>
        <dbReference type="EMBL" id="NSE57807.1"/>
    </source>
</evidence>
<protein>
    <submittedName>
        <fullName evidence="8">Na+-dependent transporters of the SNF family</fullName>
    </submittedName>
    <submittedName>
        <fullName evidence="10">Sodium-dependent transporter</fullName>
    </submittedName>
</protein>
<feature type="transmembrane region" description="Helical" evidence="6">
    <location>
        <begin position="12"/>
        <end position="31"/>
    </location>
</feature>
<evidence type="ECO:0000256" key="2">
    <source>
        <dbReference type="ARBA" id="ARBA00022448"/>
    </source>
</evidence>
<gene>
    <name evidence="9" type="ORF">ERS852408_02282</name>
    <name evidence="8" type="ORF">ERS852423_01690</name>
    <name evidence="7" type="ORF">ERS852573_02722</name>
    <name evidence="12" type="ORF">G4332_06680</name>
    <name evidence="11" type="ORF">GT565_12240</name>
    <name evidence="10" type="ORF">GT576_15485</name>
</gene>
<keyword evidence="2" id="KW-0813">Transport</keyword>
<evidence type="ECO:0000313" key="11">
    <source>
        <dbReference type="EMBL" id="MZK18862.1"/>
    </source>
</evidence>
<accession>A0A174AMD7</accession>
<proteinExistence type="predicted"/>
<dbReference type="EMBL" id="CYYY01000007">
    <property type="protein sequence ID" value="CUN88790.1"/>
    <property type="molecule type" value="Genomic_DNA"/>
</dbReference>
<dbReference type="GeneID" id="93135987"/>
<dbReference type="EMBL" id="WWSB01000018">
    <property type="protein sequence ID" value="MZK18862.1"/>
    <property type="molecule type" value="Genomic_DNA"/>
</dbReference>
<dbReference type="Proteomes" id="UP000449249">
    <property type="component" value="Unassembled WGS sequence"/>
</dbReference>
<evidence type="ECO:0000313" key="8">
    <source>
        <dbReference type="EMBL" id="CUN88790.1"/>
    </source>
</evidence>
<dbReference type="Pfam" id="PF00209">
    <property type="entry name" value="SNF"/>
    <property type="match status" value="2"/>
</dbReference>
<name>A0A174AMD7_9FIRM</name>
<dbReference type="EMBL" id="JAAIOD010000007">
    <property type="protein sequence ID" value="NSE57807.1"/>
    <property type="molecule type" value="Genomic_DNA"/>
</dbReference>
<keyword evidence="5 6" id="KW-0472">Membrane</keyword>
<feature type="transmembrane region" description="Helical" evidence="6">
    <location>
        <begin position="349"/>
        <end position="370"/>
    </location>
</feature>
<dbReference type="PRINTS" id="PR00176">
    <property type="entry name" value="NANEUSMPORT"/>
</dbReference>
<evidence type="ECO:0000256" key="1">
    <source>
        <dbReference type="ARBA" id="ARBA00004141"/>
    </source>
</evidence>
<feature type="transmembrane region" description="Helical" evidence="6">
    <location>
        <begin position="418"/>
        <end position="440"/>
    </location>
</feature>
<feature type="transmembrane region" description="Helical" evidence="6">
    <location>
        <begin position="376"/>
        <end position="397"/>
    </location>
</feature>
<evidence type="ECO:0000256" key="4">
    <source>
        <dbReference type="ARBA" id="ARBA00022989"/>
    </source>
</evidence>
<dbReference type="SUPFAM" id="SSF161070">
    <property type="entry name" value="SNF-like"/>
    <property type="match status" value="1"/>
</dbReference>
<dbReference type="AlphaFoldDB" id="A0A174AMD7"/>
<dbReference type="InterPro" id="IPR047218">
    <property type="entry name" value="YocR/YhdH-like"/>
</dbReference>
<organism evidence="8 14">
    <name type="scientific">Dorea longicatena</name>
    <dbReference type="NCBI Taxonomy" id="88431"/>
    <lineage>
        <taxon>Bacteria</taxon>
        <taxon>Bacillati</taxon>
        <taxon>Bacillota</taxon>
        <taxon>Clostridia</taxon>
        <taxon>Lachnospirales</taxon>
        <taxon>Lachnospiraceae</taxon>
        <taxon>Dorea</taxon>
    </lineage>
</organism>
<dbReference type="Gene3D" id="1.20.1740.10">
    <property type="entry name" value="Amino acid/polyamine transporter I"/>
    <property type="match status" value="1"/>
</dbReference>
<dbReference type="Proteomes" id="UP000095380">
    <property type="component" value="Unassembled WGS sequence"/>
</dbReference>
<keyword evidence="4 6" id="KW-1133">Transmembrane helix</keyword>
<comment type="subcellular location">
    <subcellularLocation>
        <location evidence="1">Membrane</location>
        <topology evidence="1">Multi-pass membrane protein</topology>
    </subcellularLocation>
</comment>
<dbReference type="CDD" id="cd10336">
    <property type="entry name" value="SLC6sbd_Tyt1-Like"/>
    <property type="match status" value="1"/>
</dbReference>
<evidence type="ECO:0000313" key="13">
    <source>
        <dbReference type="Proteomes" id="UP000095380"/>
    </source>
</evidence>
<sequence>MEQKQEKFSTIGYIAAALGMCIGTGNVWRFPRVCAANGGGAFIIAWTIAMLVFAVPLLSTEMAFGKKTRLGCIGTFRDAGGKKYTWMGFFVAAVCFFLMSYYCVLQGYCLKYAVNSVTSAFKPNLSTETTSAMWTAFTDSQAQVILFHAIGFALACFIVYQGIAGGIEKFCKVAIPALFIILVGLAIYAVTLNGANQGLQYLFTVKKEYILSPNTWIQAFIQAAWSTGAGWGFIITYANYVGEEEDVPTSCLIMGLGDNLGAILSALVVIPAICALSATPEAANEALSQGNFGLTFIYIYQLFTTIPGGRFISFIFFGLLAIAAITSLFSMIEVGVKCVVDLGLPRKKAVVSVCFAGFLVGCFSCWSLVNIDNQDWVWGIGLLISGAFIAILAWKYGVEKLRTQEVNAKGADVHLPKAYYTGCMYLIPVLVVIMVVYWLLQTKEWFPDTWLNPFIIQDNTGTVLLQFGVVILVGLALSKFFNTKTARGAMKDNKAAK</sequence>
<feature type="transmembrane region" description="Helical" evidence="6">
    <location>
        <begin position="84"/>
        <end position="102"/>
    </location>
</feature>
<feature type="transmembrane region" description="Helical" evidence="6">
    <location>
        <begin position="259"/>
        <end position="278"/>
    </location>
</feature>
<keyword evidence="3 6" id="KW-0812">Transmembrane</keyword>
<dbReference type="NCBIfam" id="NF037979">
    <property type="entry name" value="Na_transp"/>
    <property type="match status" value="1"/>
</dbReference>
<feature type="transmembrane region" description="Helical" evidence="6">
    <location>
        <begin position="215"/>
        <end position="238"/>
    </location>
</feature>
<dbReference type="RefSeq" id="WP_006427885.1">
    <property type="nucleotide sequence ID" value="NZ_CABIWY010000007.1"/>
</dbReference>
<dbReference type="PANTHER" id="PTHR42948:SF1">
    <property type="entry name" value="TRANSPORTER"/>
    <property type="match status" value="1"/>
</dbReference>
<dbReference type="GO" id="GO:0016020">
    <property type="term" value="C:membrane"/>
    <property type="evidence" value="ECO:0007669"/>
    <property type="project" value="UniProtKB-SubCell"/>
</dbReference>
<dbReference type="eggNOG" id="COG0733">
    <property type="taxonomic scope" value="Bacteria"/>
</dbReference>
<dbReference type="OrthoDB" id="9762833at2"/>
<evidence type="ECO:0000256" key="5">
    <source>
        <dbReference type="ARBA" id="ARBA00023136"/>
    </source>
</evidence>
<dbReference type="EMBL" id="CYYM01000015">
    <property type="protein sequence ID" value="CUO48815.1"/>
    <property type="molecule type" value="Genomic_DNA"/>
</dbReference>
<evidence type="ECO:0000313" key="7">
    <source>
        <dbReference type="EMBL" id="CUN23613.1"/>
    </source>
</evidence>
<reference evidence="16 17" key="2">
    <citation type="journal article" date="2019" name="Nat. Med.">
        <title>A library of human gut bacterial isolates paired with longitudinal multiomics data enables mechanistic microbiome research.</title>
        <authorList>
            <person name="Poyet M."/>
            <person name="Groussin M."/>
            <person name="Gibbons S.M."/>
            <person name="Avila-Pacheco J."/>
            <person name="Jiang X."/>
            <person name="Kearney S.M."/>
            <person name="Perrotta A.R."/>
            <person name="Berdy B."/>
            <person name="Zhao S."/>
            <person name="Lieberman T.D."/>
            <person name="Swanson P.K."/>
            <person name="Smith M."/>
            <person name="Roesemann S."/>
            <person name="Alexander J.E."/>
            <person name="Rich S.A."/>
            <person name="Livny J."/>
            <person name="Vlamakis H."/>
            <person name="Clish C."/>
            <person name="Bullock K."/>
            <person name="Deik A."/>
            <person name="Scott J."/>
            <person name="Pierce K.A."/>
            <person name="Xavier R.J."/>
            <person name="Alm E.J."/>
        </authorList>
    </citation>
    <scope>NUCLEOTIDE SEQUENCE [LARGE SCALE GENOMIC DNA]</scope>
    <source>
        <strain evidence="10 17">BIOML-A1</strain>
        <strain evidence="11 16">BIOML-A7</strain>
    </source>
</reference>
<dbReference type="Proteomes" id="UP000446719">
    <property type="component" value="Unassembled WGS sequence"/>
</dbReference>
<reference evidence="12" key="3">
    <citation type="journal article" date="2020" name="Cell Host Microbe">
        <title>Functional and Genomic Variation between Human-Derived Isolates of Lachnospiraceae Reveals Inter- and Intra-Species Diversity.</title>
        <authorList>
            <person name="Sorbara M.T."/>
            <person name="Littmann E.R."/>
            <person name="Fontana E."/>
            <person name="Moody T.U."/>
            <person name="Kohout C.E."/>
            <person name="Gjonbalaj M."/>
            <person name="Eaton V."/>
            <person name="Seok R."/>
            <person name="Leiner I.M."/>
            <person name="Pamer E.G."/>
        </authorList>
    </citation>
    <scope>NUCLEOTIDE SEQUENCE</scope>
    <source>
        <strain evidence="12">MSK.10.16</strain>
    </source>
</reference>
<dbReference type="Proteomes" id="UP000095439">
    <property type="component" value="Unassembled WGS sequence"/>
</dbReference>
<evidence type="ECO:0000313" key="14">
    <source>
        <dbReference type="Proteomes" id="UP000095439"/>
    </source>
</evidence>
<dbReference type="PROSITE" id="PS50267">
    <property type="entry name" value="NA_NEUROTRAN_SYMP_3"/>
    <property type="match status" value="1"/>
</dbReference>
<evidence type="ECO:0000313" key="16">
    <source>
        <dbReference type="Proteomes" id="UP000446719"/>
    </source>
</evidence>
<feature type="transmembrane region" description="Helical" evidence="6">
    <location>
        <begin position="175"/>
        <end position="195"/>
    </location>
</feature>
<evidence type="ECO:0000313" key="15">
    <source>
        <dbReference type="Proteomes" id="UP000095597"/>
    </source>
</evidence>
<evidence type="ECO:0000256" key="3">
    <source>
        <dbReference type="ARBA" id="ARBA00022692"/>
    </source>
</evidence>
<feature type="transmembrane region" description="Helical" evidence="6">
    <location>
        <begin position="144"/>
        <end position="163"/>
    </location>
</feature>
<dbReference type="InterPro" id="IPR000175">
    <property type="entry name" value="Na/ntran_symport"/>
</dbReference>
<reference evidence="13 14" key="1">
    <citation type="submission" date="2015-09" db="EMBL/GenBank/DDBJ databases">
        <authorList>
            <consortium name="Pathogen Informatics"/>
        </authorList>
    </citation>
    <scope>NUCLEOTIDE SEQUENCE [LARGE SCALE GENOMIC DNA]</scope>
    <source>
        <strain evidence="9 13">2789STDY5608851</strain>
        <strain evidence="8 14">2789STDY5608866</strain>
        <strain evidence="7 15">2789STDY5834961</strain>
    </source>
</reference>
<dbReference type="InterPro" id="IPR037272">
    <property type="entry name" value="SNS_sf"/>
</dbReference>
<reference evidence="12" key="4">
    <citation type="submission" date="2020-02" db="EMBL/GenBank/DDBJ databases">
        <authorList>
            <person name="Littmann E."/>
            <person name="Sorbara M."/>
        </authorList>
    </citation>
    <scope>NUCLEOTIDE SEQUENCE</scope>
    <source>
        <strain evidence="12">MSK.10.16</strain>
    </source>
</reference>